<dbReference type="EMBL" id="JAUHHV010000007">
    <property type="protein sequence ID" value="KAK1418657.1"/>
    <property type="molecule type" value="Genomic_DNA"/>
</dbReference>
<feature type="coiled-coil region" evidence="1">
    <location>
        <begin position="136"/>
        <end position="184"/>
    </location>
</feature>
<keyword evidence="3" id="KW-1185">Reference proteome</keyword>
<keyword evidence="1" id="KW-0175">Coiled coil</keyword>
<comment type="caution">
    <text evidence="2">The sequence shown here is derived from an EMBL/GenBank/DDBJ whole genome shotgun (WGS) entry which is preliminary data.</text>
</comment>
<dbReference type="PANTHER" id="PTHR31071">
    <property type="entry name" value="GB|AAF24581.1"/>
    <property type="match status" value="1"/>
</dbReference>
<dbReference type="AlphaFoldDB" id="A0AAD8K9B8"/>
<evidence type="ECO:0000256" key="1">
    <source>
        <dbReference type="SAM" id="Coils"/>
    </source>
</evidence>
<gene>
    <name evidence="2" type="ORF">QVD17_27802</name>
</gene>
<evidence type="ECO:0000313" key="2">
    <source>
        <dbReference type="EMBL" id="KAK1418657.1"/>
    </source>
</evidence>
<reference evidence="2" key="1">
    <citation type="journal article" date="2023" name="bioRxiv">
        <title>Improved chromosome-level genome assembly for marigold (Tagetes erecta).</title>
        <authorList>
            <person name="Jiang F."/>
            <person name="Yuan L."/>
            <person name="Wang S."/>
            <person name="Wang H."/>
            <person name="Xu D."/>
            <person name="Wang A."/>
            <person name="Fan W."/>
        </authorList>
    </citation>
    <scope>NUCLEOTIDE SEQUENCE</scope>
    <source>
        <strain evidence="2">WSJ</strain>
        <tissue evidence="2">Leaf</tissue>
    </source>
</reference>
<dbReference type="PANTHER" id="PTHR31071:SF9">
    <property type="entry name" value="INTRACELLULAR PROTEIN TRANSPORT PROTEIN USO1-RELATED"/>
    <property type="match status" value="1"/>
</dbReference>
<organism evidence="2 3">
    <name type="scientific">Tagetes erecta</name>
    <name type="common">African marigold</name>
    <dbReference type="NCBI Taxonomy" id="13708"/>
    <lineage>
        <taxon>Eukaryota</taxon>
        <taxon>Viridiplantae</taxon>
        <taxon>Streptophyta</taxon>
        <taxon>Embryophyta</taxon>
        <taxon>Tracheophyta</taxon>
        <taxon>Spermatophyta</taxon>
        <taxon>Magnoliopsida</taxon>
        <taxon>eudicotyledons</taxon>
        <taxon>Gunneridae</taxon>
        <taxon>Pentapetalae</taxon>
        <taxon>asterids</taxon>
        <taxon>campanulids</taxon>
        <taxon>Asterales</taxon>
        <taxon>Asteraceae</taxon>
        <taxon>Asteroideae</taxon>
        <taxon>Heliantheae alliance</taxon>
        <taxon>Tageteae</taxon>
        <taxon>Tagetes</taxon>
    </lineage>
</organism>
<dbReference type="InterPro" id="IPR043424">
    <property type="entry name" value="BLT-like"/>
</dbReference>
<evidence type="ECO:0000313" key="3">
    <source>
        <dbReference type="Proteomes" id="UP001229421"/>
    </source>
</evidence>
<accession>A0AAD8K9B8</accession>
<protein>
    <submittedName>
        <fullName evidence="2">Uncharacterized protein</fullName>
    </submittedName>
</protein>
<name>A0AAD8K9B8_TARER</name>
<sequence>MYDVNNKCFSVFFSFCVNVISYLLNSCYQHSILNILANPNFPMNTSVSARKIGANLWEVQPLFNFNTPHSDHDHDHDHDHDDHQLHLNYDEEELLGCDQSLEISSDNNSQPVTSYAHAIAPTLKTSTHLLKIFTQISNLEEQHARNRALIKSLKRDLDVSRAQIKTLVEERKKDHQEIKELTHERKVQSTEEELLGVKSAFKREKKTRILLESLCDEFAKGIKDYEQKVRFLLQKYKEKDQIVGSDRLILHLSEAWLDERDLADKTSISDNLYGEIETFLEAKRKQPLGTIVEDCEEIRSHRVLVEPSSKSVSRLTDQDPGPWAGVGVKPNTLMAKLVEARLESQFSKATRARNGHLYTQSDH</sequence>
<dbReference type="Proteomes" id="UP001229421">
    <property type="component" value="Unassembled WGS sequence"/>
</dbReference>
<proteinExistence type="predicted"/>